<dbReference type="AlphaFoldDB" id="A0A7C4RWG3"/>
<dbReference type="EMBL" id="DSZY01000029">
    <property type="protein sequence ID" value="HGU40820.1"/>
    <property type="molecule type" value="Genomic_DNA"/>
</dbReference>
<name>A0A7C4RWG3_9BACT</name>
<dbReference type="PANTHER" id="PTHR37308">
    <property type="entry name" value="INTEGRAL MEMBRANE PROTEIN"/>
    <property type="match status" value="1"/>
</dbReference>
<feature type="transmembrane region" description="Helical" evidence="1">
    <location>
        <begin position="153"/>
        <end position="176"/>
    </location>
</feature>
<dbReference type="Pfam" id="PF04018">
    <property type="entry name" value="VCA0040-like"/>
    <property type="match status" value="1"/>
</dbReference>
<feature type="transmembrane region" description="Helical" evidence="1">
    <location>
        <begin position="56"/>
        <end position="80"/>
    </location>
</feature>
<evidence type="ECO:0000313" key="2">
    <source>
        <dbReference type="EMBL" id="HGU40820.1"/>
    </source>
</evidence>
<gene>
    <name evidence="2" type="ORF">ENT77_06445</name>
</gene>
<feature type="transmembrane region" description="Helical" evidence="1">
    <location>
        <begin position="249"/>
        <end position="270"/>
    </location>
</feature>
<dbReference type="PANTHER" id="PTHR37308:SF1">
    <property type="entry name" value="POLYPRENYL-PHOSPHATE TRANSPORTER"/>
    <property type="match status" value="1"/>
</dbReference>
<protein>
    <submittedName>
        <fullName evidence="2">DUF368 domain-containing protein</fullName>
    </submittedName>
</protein>
<keyword evidence="1" id="KW-0812">Transmembrane</keyword>
<comment type="caution">
    <text evidence="2">The sequence shown here is derived from an EMBL/GenBank/DDBJ whole genome shotgun (WGS) entry which is preliminary data.</text>
</comment>
<feature type="transmembrane region" description="Helical" evidence="1">
    <location>
        <begin position="86"/>
        <end position="103"/>
    </location>
</feature>
<reference evidence="2" key="1">
    <citation type="journal article" date="2020" name="mSystems">
        <title>Genome- and Community-Level Interaction Insights into Carbon Utilization and Element Cycling Functions of Hydrothermarchaeota in Hydrothermal Sediment.</title>
        <authorList>
            <person name="Zhou Z."/>
            <person name="Liu Y."/>
            <person name="Xu W."/>
            <person name="Pan J."/>
            <person name="Luo Z.H."/>
            <person name="Li M."/>
        </authorList>
    </citation>
    <scope>NUCLEOTIDE SEQUENCE [LARGE SCALE GENOMIC DNA]</scope>
    <source>
        <strain evidence="2">SpSt-609</strain>
    </source>
</reference>
<evidence type="ECO:0000256" key="1">
    <source>
        <dbReference type="SAM" id="Phobius"/>
    </source>
</evidence>
<accession>A0A7C4RWG3</accession>
<organism evidence="2">
    <name type="scientific">Fervidobacterium thailandense</name>
    <dbReference type="NCBI Taxonomy" id="1008305"/>
    <lineage>
        <taxon>Bacteria</taxon>
        <taxon>Thermotogati</taxon>
        <taxon>Thermotogota</taxon>
        <taxon>Thermotogae</taxon>
        <taxon>Thermotogales</taxon>
        <taxon>Fervidobacteriaceae</taxon>
        <taxon>Fervidobacterium</taxon>
    </lineage>
</organism>
<proteinExistence type="predicted"/>
<feature type="transmembrane region" description="Helical" evidence="1">
    <location>
        <begin position="196"/>
        <end position="221"/>
    </location>
</feature>
<feature type="transmembrane region" description="Helical" evidence="1">
    <location>
        <begin position="6"/>
        <end position="36"/>
    </location>
</feature>
<keyword evidence="1" id="KW-0472">Membrane</keyword>
<keyword evidence="1" id="KW-1133">Transmembrane helix</keyword>
<sequence length="281" mass="30677">MSVEFVRFALAGLLIGLANVIPGVSGGTMAVIVGVFERIINVINSLTTLKIKKYDVLFLSLLAIGIVLGLLFGSNVLVVAFEKYPYRTYAFFYGLILFSLYDLKDEVRRFRMPEFILGFFIVVLPYALAHGGFSRNLREVSAVEMYVLVPASGALAGASTVLPGLSGSLVLMLLGYYHRTIEIVSRFPFKVTGQEILFLISLAIGIALGIGLIVKLLSVWLERARTSILNFILGLLTGSLYPITPGFHGTGNTVTLLVWIFIGAGVLFVLKKLGTRHLKVI</sequence>
<dbReference type="InterPro" id="IPR007163">
    <property type="entry name" value="VCA0040-like"/>
</dbReference>
<feature type="transmembrane region" description="Helical" evidence="1">
    <location>
        <begin position="115"/>
        <end position="133"/>
    </location>
</feature>